<dbReference type="Proteomes" id="UP001189624">
    <property type="component" value="Chromosome 2"/>
</dbReference>
<dbReference type="GO" id="GO:0004674">
    <property type="term" value="F:protein serine/threonine kinase activity"/>
    <property type="evidence" value="ECO:0007669"/>
    <property type="project" value="UniProtKB-KW"/>
</dbReference>
<dbReference type="InterPro" id="IPR051824">
    <property type="entry name" value="LRR_Rcpt-Like_S/T_Kinase"/>
</dbReference>
<feature type="transmembrane region" description="Helical" evidence="16">
    <location>
        <begin position="384"/>
        <end position="405"/>
    </location>
</feature>
<dbReference type="SUPFAM" id="SSF56112">
    <property type="entry name" value="Protein kinase-like (PK-like)"/>
    <property type="match status" value="1"/>
</dbReference>
<dbReference type="Gene3D" id="3.80.10.10">
    <property type="entry name" value="Ribonuclease Inhibitor"/>
    <property type="match status" value="1"/>
</dbReference>
<evidence type="ECO:0000259" key="17">
    <source>
        <dbReference type="PROSITE" id="PS50011"/>
    </source>
</evidence>
<evidence type="ECO:0000256" key="3">
    <source>
        <dbReference type="ARBA" id="ARBA00022527"/>
    </source>
</evidence>
<dbReference type="PANTHER" id="PTHR48006:SF73">
    <property type="entry name" value="PROTEIN KINASE DOMAIN-CONTAINING PROTEIN"/>
    <property type="match status" value="1"/>
</dbReference>
<keyword evidence="4" id="KW-0433">Leucine-rich repeat</keyword>
<keyword evidence="6 16" id="KW-0812">Transmembrane</keyword>
<reference evidence="18" key="1">
    <citation type="submission" date="2023-10" db="EMBL/GenBank/DDBJ databases">
        <authorList>
            <person name="Domelevo Entfellner J.-B."/>
        </authorList>
    </citation>
    <scope>NUCLEOTIDE SEQUENCE</scope>
</reference>
<evidence type="ECO:0000256" key="13">
    <source>
        <dbReference type="ARBA" id="ARBA00023180"/>
    </source>
</evidence>
<dbReference type="EMBL" id="OY731399">
    <property type="protein sequence ID" value="CAJ1931727.1"/>
    <property type="molecule type" value="Genomic_DNA"/>
</dbReference>
<dbReference type="GO" id="GO:0005524">
    <property type="term" value="F:ATP binding"/>
    <property type="evidence" value="ECO:0007669"/>
    <property type="project" value="InterPro"/>
</dbReference>
<accession>A0AA86RVG7</accession>
<dbReference type="Pfam" id="PF00560">
    <property type="entry name" value="LRR_1"/>
    <property type="match status" value="1"/>
</dbReference>
<dbReference type="InterPro" id="IPR001611">
    <property type="entry name" value="Leu-rich_rpt"/>
</dbReference>
<evidence type="ECO:0000256" key="16">
    <source>
        <dbReference type="SAM" id="Phobius"/>
    </source>
</evidence>
<dbReference type="InterPro" id="IPR000719">
    <property type="entry name" value="Prot_kinase_dom"/>
</dbReference>
<keyword evidence="10 16" id="KW-1133">Transmembrane helix</keyword>
<evidence type="ECO:0000256" key="4">
    <source>
        <dbReference type="ARBA" id="ARBA00022614"/>
    </source>
</evidence>
<dbReference type="SUPFAM" id="SSF52058">
    <property type="entry name" value="L domain-like"/>
    <property type="match status" value="1"/>
</dbReference>
<keyword evidence="12" id="KW-0675">Receptor</keyword>
<evidence type="ECO:0000313" key="18">
    <source>
        <dbReference type="EMBL" id="CAJ1931727.1"/>
    </source>
</evidence>
<evidence type="ECO:0000256" key="10">
    <source>
        <dbReference type="ARBA" id="ARBA00022989"/>
    </source>
</evidence>
<dbReference type="Gene3D" id="3.30.200.20">
    <property type="entry name" value="Phosphorylase Kinase, domain 1"/>
    <property type="match status" value="1"/>
</dbReference>
<dbReference type="Gene3D" id="1.10.510.10">
    <property type="entry name" value="Transferase(Phosphotransferase) domain 1"/>
    <property type="match status" value="1"/>
</dbReference>
<dbReference type="InterPro" id="IPR001245">
    <property type="entry name" value="Ser-Thr/Tyr_kinase_cat_dom"/>
</dbReference>
<keyword evidence="8" id="KW-0677">Repeat</keyword>
<dbReference type="Pfam" id="PF07714">
    <property type="entry name" value="PK_Tyr_Ser-Thr"/>
    <property type="match status" value="1"/>
</dbReference>
<evidence type="ECO:0000256" key="9">
    <source>
        <dbReference type="ARBA" id="ARBA00022777"/>
    </source>
</evidence>
<feature type="domain" description="Protein kinase" evidence="17">
    <location>
        <begin position="469"/>
        <end position="759"/>
    </location>
</feature>
<keyword evidence="3" id="KW-0723">Serine/threonine-protein kinase</keyword>
<dbReference type="PANTHER" id="PTHR48006">
    <property type="entry name" value="LEUCINE-RICH REPEAT-CONTAINING PROTEIN DDB_G0281931-RELATED"/>
    <property type="match status" value="1"/>
</dbReference>
<evidence type="ECO:0000256" key="7">
    <source>
        <dbReference type="ARBA" id="ARBA00022729"/>
    </source>
</evidence>
<dbReference type="FunFam" id="1.10.510.10:FF:000431">
    <property type="entry name" value="Putative inactive leucine-rich repeat receptor-like protein kinase"/>
    <property type="match status" value="1"/>
</dbReference>
<evidence type="ECO:0000256" key="2">
    <source>
        <dbReference type="ARBA" id="ARBA00012513"/>
    </source>
</evidence>
<dbReference type="EC" id="2.7.11.1" evidence="2"/>
<name>A0AA86RVG7_9FABA</name>
<gene>
    <name evidence="18" type="ORF">AYBTSS11_LOCUS5418</name>
</gene>
<keyword evidence="13" id="KW-0325">Glycoprotein</keyword>
<comment type="subcellular location">
    <subcellularLocation>
        <location evidence="1">Membrane</location>
        <topology evidence="1">Single-pass type I membrane protein</topology>
    </subcellularLocation>
</comment>
<keyword evidence="19" id="KW-1185">Reference proteome</keyword>
<dbReference type="Gramene" id="rna-AYBTSS11_LOCUS5418">
    <property type="protein sequence ID" value="CAJ1931727.1"/>
    <property type="gene ID" value="gene-AYBTSS11_LOCUS5418"/>
</dbReference>
<comment type="catalytic activity">
    <reaction evidence="14">
        <text>L-threonyl-[protein] + ATP = O-phospho-L-threonyl-[protein] + ADP + H(+)</text>
        <dbReference type="Rhea" id="RHEA:46608"/>
        <dbReference type="Rhea" id="RHEA-COMP:11060"/>
        <dbReference type="Rhea" id="RHEA-COMP:11605"/>
        <dbReference type="ChEBI" id="CHEBI:15378"/>
        <dbReference type="ChEBI" id="CHEBI:30013"/>
        <dbReference type="ChEBI" id="CHEBI:30616"/>
        <dbReference type="ChEBI" id="CHEBI:61977"/>
        <dbReference type="ChEBI" id="CHEBI:456216"/>
        <dbReference type="EC" id="2.7.11.1"/>
    </reaction>
</comment>
<evidence type="ECO:0000256" key="8">
    <source>
        <dbReference type="ARBA" id="ARBA00022737"/>
    </source>
</evidence>
<organism evidence="18 19">
    <name type="scientific">Sphenostylis stenocarpa</name>
    <dbReference type="NCBI Taxonomy" id="92480"/>
    <lineage>
        <taxon>Eukaryota</taxon>
        <taxon>Viridiplantae</taxon>
        <taxon>Streptophyta</taxon>
        <taxon>Embryophyta</taxon>
        <taxon>Tracheophyta</taxon>
        <taxon>Spermatophyta</taxon>
        <taxon>Magnoliopsida</taxon>
        <taxon>eudicotyledons</taxon>
        <taxon>Gunneridae</taxon>
        <taxon>Pentapetalae</taxon>
        <taxon>rosids</taxon>
        <taxon>fabids</taxon>
        <taxon>Fabales</taxon>
        <taxon>Fabaceae</taxon>
        <taxon>Papilionoideae</taxon>
        <taxon>50 kb inversion clade</taxon>
        <taxon>NPAAA clade</taxon>
        <taxon>indigoferoid/millettioid clade</taxon>
        <taxon>Phaseoleae</taxon>
        <taxon>Sphenostylis</taxon>
    </lineage>
</organism>
<keyword evidence="5" id="KW-0808">Transferase</keyword>
<dbReference type="GO" id="GO:0016020">
    <property type="term" value="C:membrane"/>
    <property type="evidence" value="ECO:0007669"/>
    <property type="project" value="UniProtKB-SubCell"/>
</dbReference>
<protein>
    <recommendedName>
        <fullName evidence="2">non-specific serine/threonine protein kinase</fullName>
        <ecNumber evidence="2">2.7.11.1</ecNumber>
    </recommendedName>
</protein>
<evidence type="ECO:0000256" key="14">
    <source>
        <dbReference type="ARBA" id="ARBA00047899"/>
    </source>
</evidence>
<evidence type="ECO:0000256" key="5">
    <source>
        <dbReference type="ARBA" id="ARBA00022679"/>
    </source>
</evidence>
<evidence type="ECO:0000256" key="1">
    <source>
        <dbReference type="ARBA" id="ARBA00004479"/>
    </source>
</evidence>
<keyword evidence="9" id="KW-0418">Kinase</keyword>
<dbReference type="PROSITE" id="PS50011">
    <property type="entry name" value="PROTEIN_KINASE_DOM"/>
    <property type="match status" value="1"/>
</dbReference>
<dbReference type="InterPro" id="IPR011009">
    <property type="entry name" value="Kinase-like_dom_sf"/>
</dbReference>
<dbReference type="AlphaFoldDB" id="A0AA86RVG7"/>
<comment type="catalytic activity">
    <reaction evidence="15">
        <text>L-seryl-[protein] + ATP = O-phospho-L-seryl-[protein] + ADP + H(+)</text>
        <dbReference type="Rhea" id="RHEA:17989"/>
        <dbReference type="Rhea" id="RHEA-COMP:9863"/>
        <dbReference type="Rhea" id="RHEA-COMP:11604"/>
        <dbReference type="ChEBI" id="CHEBI:15378"/>
        <dbReference type="ChEBI" id="CHEBI:29999"/>
        <dbReference type="ChEBI" id="CHEBI:30616"/>
        <dbReference type="ChEBI" id="CHEBI:83421"/>
        <dbReference type="ChEBI" id="CHEBI:456216"/>
        <dbReference type="EC" id="2.7.11.1"/>
    </reaction>
</comment>
<evidence type="ECO:0000256" key="12">
    <source>
        <dbReference type="ARBA" id="ARBA00023170"/>
    </source>
</evidence>
<keyword evidence="7" id="KW-0732">Signal</keyword>
<dbReference type="InterPro" id="IPR032675">
    <property type="entry name" value="LRR_dom_sf"/>
</dbReference>
<evidence type="ECO:0000256" key="6">
    <source>
        <dbReference type="ARBA" id="ARBA00022692"/>
    </source>
</evidence>
<evidence type="ECO:0000313" key="19">
    <source>
        <dbReference type="Proteomes" id="UP001189624"/>
    </source>
</evidence>
<sequence length="768" mass="85393">MKKNDLVRVKGEKEEEISEGEVWIKVAVFGCNEGNSEKLKGHGRKRKAQLTTSENRILLQVQKFLEYPQVLQGWTNLTKFCSLPPSPSINIVCSNGHVTELTIIGNKSSPSSQRIQLVSWNSSEILSKRFSIESFFTVLTKLSNMKVLSLVSLGLWGPLPSKINRFRFLEVLNVSSNFIYGEITPSVSSLKNLTSLVLADNLFNGSAPDLGRLASLEELNLGGNKLGPEFPSLSKNLARVILRNNSLRCRIPPQLMHVYNLQIFDISSNAVFGNVPSFIFSLPSLKYLNLAANQLSGALSVNVSCSFALIFVDISHNLLVGTLPPCIGSKALNRTTRYSGNCLSTRSLNDQYPSSHCQKVEALAVRPLPRSQKKESKMQLDVKLGIICVVGTAGLFLVLLILCIFRKFKSEKSDSNYKTRISAAADVRAYPRSNIDAKHVPLATRQTFLGFPPYFIFSLEEIEDATNNFDPSNLVAEGSQGQLYNGWLLNGSMVTVNRVKLKQKCLHNNIIESLKVLPYLRHGHLVSVLGHCVTTQQDRPQKISTIFVVFEHVSNVSLRDYLADGIKKEMLNWPQRMAISIGIARAIQFLHTRVRPGIFGNNIKIENILLDDTLNAKVSGYSIPWPSKKSLDSKLCDQRPLNQIGSINNAEKEDIYQFGVILLEVITGKLITSCSEEEKLKDELEKGLLEAASPSLRGASPILTGVSDFSIRETCVYESLRTAVQITISCLSKDSSNRPSIEDILWNLQYSMQVQEPRISGVNLFTKV</sequence>
<evidence type="ECO:0000256" key="11">
    <source>
        <dbReference type="ARBA" id="ARBA00023136"/>
    </source>
</evidence>
<evidence type="ECO:0000256" key="15">
    <source>
        <dbReference type="ARBA" id="ARBA00048679"/>
    </source>
</evidence>
<keyword evidence="11 16" id="KW-0472">Membrane</keyword>
<dbReference type="FunFam" id="3.80.10.10:FF:000673">
    <property type="entry name" value="Probable LRR receptor-like serine/threonine-protein kinase At2g02780"/>
    <property type="match status" value="1"/>
</dbReference>
<proteinExistence type="predicted"/>